<feature type="domain" description="ABC transporter" evidence="6">
    <location>
        <begin position="54"/>
        <end position="287"/>
    </location>
</feature>
<proteinExistence type="inferred from homology"/>
<keyword evidence="3" id="KW-0547">Nucleotide-binding</keyword>
<dbReference type="EMBL" id="JAAGWB010000013">
    <property type="protein sequence ID" value="NEN50262.1"/>
    <property type="molecule type" value="Genomic_DNA"/>
</dbReference>
<dbReference type="EMBL" id="JAAGWH010000013">
    <property type="protein sequence ID" value="NEK93495.1"/>
    <property type="molecule type" value="Genomic_DNA"/>
</dbReference>
<dbReference type="PROSITE" id="PS50893">
    <property type="entry name" value="ABC_TRANSPORTER_2"/>
    <property type="match status" value="1"/>
</dbReference>
<dbReference type="InterPro" id="IPR003593">
    <property type="entry name" value="AAA+_ATPase"/>
</dbReference>
<dbReference type="Proteomes" id="UP000471152">
    <property type="component" value="Unassembled WGS sequence"/>
</dbReference>
<name>A0A6P0ERJ7_9ACTN</name>
<dbReference type="Proteomes" id="UP000468828">
    <property type="component" value="Unassembled WGS sequence"/>
</dbReference>
<dbReference type="SMART" id="SM00382">
    <property type="entry name" value="AAA"/>
    <property type="match status" value="1"/>
</dbReference>
<evidence type="ECO:0000313" key="9">
    <source>
        <dbReference type="Proteomes" id="UP000468828"/>
    </source>
</evidence>
<dbReference type="PANTHER" id="PTHR42734">
    <property type="entry name" value="METAL TRANSPORT SYSTEM ATP-BINDING PROTEIN TM_0124-RELATED"/>
    <property type="match status" value="1"/>
</dbReference>
<dbReference type="Pfam" id="PF00005">
    <property type="entry name" value="ABC_tran"/>
    <property type="match status" value="1"/>
</dbReference>
<dbReference type="InterPro" id="IPR003439">
    <property type="entry name" value="ABC_transporter-like_ATP-bd"/>
</dbReference>
<feature type="compositionally biased region" description="Basic and acidic residues" evidence="5">
    <location>
        <begin position="309"/>
        <end position="320"/>
    </location>
</feature>
<keyword evidence="2" id="KW-0813">Transport</keyword>
<accession>A0A6P0ERJ7</accession>
<dbReference type="SUPFAM" id="SSF52540">
    <property type="entry name" value="P-loop containing nucleoside triphosphate hydrolases"/>
    <property type="match status" value="1"/>
</dbReference>
<dbReference type="PROSITE" id="PS00211">
    <property type="entry name" value="ABC_TRANSPORTER_1"/>
    <property type="match status" value="1"/>
</dbReference>
<evidence type="ECO:0000256" key="4">
    <source>
        <dbReference type="ARBA" id="ARBA00022840"/>
    </source>
</evidence>
<evidence type="ECO:0000313" key="7">
    <source>
        <dbReference type="EMBL" id="NEK93495.1"/>
    </source>
</evidence>
<reference evidence="7 9" key="1">
    <citation type="submission" date="2020-01" db="EMBL/GenBank/DDBJ databases">
        <title>the WGS Modestobacter muralis CPCC 204518.</title>
        <authorList>
            <person name="Jiang Z."/>
        </authorList>
    </citation>
    <scope>NUCLEOTIDE SEQUENCE [LARGE SCALE GENOMIC DNA]</scope>
    <source>
        <strain evidence="7 9">DSM 100205</strain>
    </source>
</reference>
<dbReference type="PANTHER" id="PTHR42734:SF5">
    <property type="entry name" value="IRON TRANSPORT SYSTEM ATP-BINDING PROTEIN HI_0361-RELATED"/>
    <property type="match status" value="1"/>
</dbReference>
<protein>
    <submittedName>
        <fullName evidence="7">ABC transporter ATP-binding protein</fullName>
    </submittedName>
</protein>
<evidence type="ECO:0000256" key="3">
    <source>
        <dbReference type="ARBA" id="ARBA00022741"/>
    </source>
</evidence>
<evidence type="ECO:0000256" key="1">
    <source>
        <dbReference type="ARBA" id="ARBA00005417"/>
    </source>
</evidence>
<dbReference type="GO" id="GO:0016887">
    <property type="term" value="F:ATP hydrolysis activity"/>
    <property type="evidence" value="ECO:0007669"/>
    <property type="project" value="InterPro"/>
</dbReference>
<keyword evidence="4 7" id="KW-0067">ATP-binding</keyword>
<comment type="similarity">
    <text evidence="1">Belongs to the ABC transporter superfamily.</text>
</comment>
<dbReference type="InterPro" id="IPR017871">
    <property type="entry name" value="ABC_transporter-like_CS"/>
</dbReference>
<dbReference type="InterPro" id="IPR050153">
    <property type="entry name" value="Metal_Ion_Import_ABC"/>
</dbReference>
<dbReference type="GO" id="GO:0005524">
    <property type="term" value="F:ATP binding"/>
    <property type="evidence" value="ECO:0007669"/>
    <property type="project" value="UniProtKB-KW"/>
</dbReference>
<sequence length="327" mass="34471">MRRLSRIVPPGQRGGDAVGRHADAAPEGAAAAGARPRSLLREILRPMTAPVPALSLRSAGLSFGDRVLWSGLDLDVQPGEFIAVLGPNGAGKSSLLKAVLGQQPLSAGDLLIAGLPPARGRHRVGYVPQQKSMDAATPLRARDLVALGIDGHRFGPRRRSAAERQRIADALEAVGATGYADAPVGLLSGGEQQRVRIAQALATDPTLLLCDEPLLSLDLRSQRAVAGMIDRRRREHATAVVFVTHEINPVLDLVDRVLYVANGQHRIGPPGEVLTSATLSELYRTPVDVLNVRGRVVVVGTPDEPGGCTHHDLTPADPGRRPAGGDA</sequence>
<keyword evidence="9" id="KW-1185">Reference proteome</keyword>
<dbReference type="AlphaFoldDB" id="A0A6P0ERJ7"/>
<organism evidence="7 9">
    <name type="scientific">Modestobacter muralis</name>
    <dbReference type="NCBI Taxonomy" id="1608614"/>
    <lineage>
        <taxon>Bacteria</taxon>
        <taxon>Bacillati</taxon>
        <taxon>Actinomycetota</taxon>
        <taxon>Actinomycetes</taxon>
        <taxon>Geodermatophilales</taxon>
        <taxon>Geodermatophilaceae</taxon>
        <taxon>Modestobacter</taxon>
    </lineage>
</organism>
<dbReference type="Gene3D" id="3.40.50.300">
    <property type="entry name" value="P-loop containing nucleotide triphosphate hydrolases"/>
    <property type="match status" value="1"/>
</dbReference>
<dbReference type="InterPro" id="IPR027417">
    <property type="entry name" value="P-loop_NTPase"/>
</dbReference>
<evidence type="ECO:0000313" key="10">
    <source>
        <dbReference type="Proteomes" id="UP000471152"/>
    </source>
</evidence>
<evidence type="ECO:0000256" key="2">
    <source>
        <dbReference type="ARBA" id="ARBA00022448"/>
    </source>
</evidence>
<dbReference type="CDD" id="cd03235">
    <property type="entry name" value="ABC_Metallic_Cations"/>
    <property type="match status" value="1"/>
</dbReference>
<evidence type="ECO:0000256" key="5">
    <source>
        <dbReference type="SAM" id="MobiDB-lite"/>
    </source>
</evidence>
<feature type="region of interest" description="Disordered" evidence="5">
    <location>
        <begin position="302"/>
        <end position="327"/>
    </location>
</feature>
<reference evidence="8 10" key="2">
    <citation type="submission" date="2020-02" db="EMBL/GenBank/DDBJ databases">
        <title>The WGS of Modestobacter muralis DSM 100205.</title>
        <authorList>
            <person name="Jiang Z."/>
        </authorList>
    </citation>
    <scope>NUCLEOTIDE SEQUENCE [LARGE SCALE GENOMIC DNA]</scope>
    <source>
        <strain evidence="8 10">DSM 100205</strain>
    </source>
</reference>
<evidence type="ECO:0000259" key="6">
    <source>
        <dbReference type="PROSITE" id="PS50893"/>
    </source>
</evidence>
<feature type="region of interest" description="Disordered" evidence="5">
    <location>
        <begin position="1"/>
        <end position="33"/>
    </location>
</feature>
<comment type="caution">
    <text evidence="7">The sequence shown here is derived from an EMBL/GenBank/DDBJ whole genome shotgun (WGS) entry which is preliminary data.</text>
</comment>
<gene>
    <name evidence="8" type="ORF">G3R41_04805</name>
    <name evidence="7" type="ORF">GCU67_04805</name>
</gene>
<evidence type="ECO:0000313" key="8">
    <source>
        <dbReference type="EMBL" id="NEN50262.1"/>
    </source>
</evidence>